<protein>
    <submittedName>
        <fullName evidence="1">Uncharacterized protein</fullName>
    </submittedName>
</protein>
<evidence type="ECO:0000313" key="1">
    <source>
        <dbReference type="EMBL" id="KKM14552.1"/>
    </source>
</evidence>
<name>A0A0F9HHE4_9ZZZZ</name>
<organism evidence="1">
    <name type="scientific">marine sediment metagenome</name>
    <dbReference type="NCBI Taxonomy" id="412755"/>
    <lineage>
        <taxon>unclassified sequences</taxon>
        <taxon>metagenomes</taxon>
        <taxon>ecological metagenomes</taxon>
    </lineage>
</organism>
<accession>A0A0F9HHE4</accession>
<gene>
    <name evidence="1" type="ORF">LCGC14_1704930</name>
</gene>
<dbReference type="EMBL" id="LAZR01015120">
    <property type="protein sequence ID" value="KKM14552.1"/>
    <property type="molecule type" value="Genomic_DNA"/>
</dbReference>
<feature type="non-terminal residue" evidence="1">
    <location>
        <position position="84"/>
    </location>
</feature>
<sequence>MGYIGSYRGKDGKTKIGIGKSGQIGEYGLFGQGGFRGRNTAQAIKDLNILDVEKALQDGVNFMGVGIGSQDLRKQAIINDDIVA</sequence>
<proteinExistence type="predicted"/>
<dbReference type="AlphaFoldDB" id="A0A0F9HHE4"/>
<reference evidence="1" key="1">
    <citation type="journal article" date="2015" name="Nature">
        <title>Complex archaea that bridge the gap between prokaryotes and eukaryotes.</title>
        <authorList>
            <person name="Spang A."/>
            <person name="Saw J.H."/>
            <person name="Jorgensen S.L."/>
            <person name="Zaremba-Niedzwiedzka K."/>
            <person name="Martijn J."/>
            <person name="Lind A.E."/>
            <person name="van Eijk R."/>
            <person name="Schleper C."/>
            <person name="Guy L."/>
            <person name="Ettema T.J."/>
        </authorList>
    </citation>
    <scope>NUCLEOTIDE SEQUENCE</scope>
</reference>
<comment type="caution">
    <text evidence="1">The sequence shown here is derived from an EMBL/GenBank/DDBJ whole genome shotgun (WGS) entry which is preliminary data.</text>
</comment>